<dbReference type="SMART" id="SM00644">
    <property type="entry name" value="Ami_2"/>
    <property type="match status" value="1"/>
</dbReference>
<proteinExistence type="inferred from homology"/>
<dbReference type="Proteomes" id="UP000533598">
    <property type="component" value="Unassembled WGS sequence"/>
</dbReference>
<dbReference type="Pfam" id="PF01510">
    <property type="entry name" value="Amidase_2"/>
    <property type="match status" value="1"/>
</dbReference>
<reference evidence="4 5" key="1">
    <citation type="submission" date="2020-08" db="EMBL/GenBank/DDBJ databases">
        <title>Sequencing the genomes of 1000 actinobacteria strains.</title>
        <authorList>
            <person name="Klenk H.-P."/>
        </authorList>
    </citation>
    <scope>NUCLEOTIDE SEQUENCE [LARGE SCALE GENOMIC DNA]</scope>
    <source>
        <strain evidence="4 5">DSM 44230</strain>
    </source>
</reference>
<dbReference type="Gene3D" id="3.40.80.10">
    <property type="entry name" value="Peptidoglycan recognition protein-like"/>
    <property type="match status" value="1"/>
</dbReference>
<dbReference type="InterPro" id="IPR006619">
    <property type="entry name" value="PGRP_domain_met/bac"/>
</dbReference>
<dbReference type="InterPro" id="IPR036505">
    <property type="entry name" value="Amidase/PGRP_sf"/>
</dbReference>
<evidence type="ECO:0008006" key="6">
    <source>
        <dbReference type="Google" id="ProtNLM"/>
    </source>
</evidence>
<dbReference type="InterPro" id="IPR036366">
    <property type="entry name" value="PGBDSf"/>
</dbReference>
<gene>
    <name evidence="4" type="ORF">HNR67_007658</name>
</gene>
<feature type="domain" description="Peptidoglycan recognition protein family" evidence="3">
    <location>
        <begin position="43"/>
        <end position="197"/>
    </location>
</feature>
<evidence type="ECO:0000259" key="2">
    <source>
        <dbReference type="SMART" id="SM00644"/>
    </source>
</evidence>
<evidence type="ECO:0000313" key="4">
    <source>
        <dbReference type="EMBL" id="MBB4681540.1"/>
    </source>
</evidence>
<feature type="domain" description="N-acetylmuramoyl-L-alanine amidase" evidence="2">
    <location>
        <begin position="55"/>
        <end position="203"/>
    </location>
</feature>
<dbReference type="PANTHER" id="PTHR11022">
    <property type="entry name" value="PEPTIDOGLYCAN RECOGNITION PROTEIN"/>
    <property type="match status" value="1"/>
</dbReference>
<evidence type="ECO:0000256" key="1">
    <source>
        <dbReference type="ARBA" id="ARBA00007553"/>
    </source>
</evidence>
<comment type="similarity">
    <text evidence="1">Belongs to the N-acetylmuramoyl-L-alanine amidase 2 family.</text>
</comment>
<dbReference type="InterPro" id="IPR006311">
    <property type="entry name" value="TAT_signal"/>
</dbReference>
<dbReference type="GO" id="GO:0009253">
    <property type="term" value="P:peptidoglycan catabolic process"/>
    <property type="evidence" value="ECO:0007669"/>
    <property type="project" value="InterPro"/>
</dbReference>
<dbReference type="GO" id="GO:0008745">
    <property type="term" value="F:N-acetylmuramoyl-L-alanine amidase activity"/>
    <property type="evidence" value="ECO:0007669"/>
    <property type="project" value="InterPro"/>
</dbReference>
<dbReference type="RefSeq" id="WP_185008192.1">
    <property type="nucleotide sequence ID" value="NZ_BAAAUI010000078.1"/>
</dbReference>
<dbReference type="SUPFAM" id="SSF55846">
    <property type="entry name" value="N-acetylmuramoyl-L-alanine amidase-like"/>
    <property type="match status" value="1"/>
</dbReference>
<dbReference type="EMBL" id="JACHMH010000001">
    <property type="protein sequence ID" value="MBB4681540.1"/>
    <property type="molecule type" value="Genomic_DNA"/>
</dbReference>
<evidence type="ECO:0000313" key="5">
    <source>
        <dbReference type="Proteomes" id="UP000533598"/>
    </source>
</evidence>
<dbReference type="SUPFAM" id="SSF47090">
    <property type="entry name" value="PGBD-like"/>
    <property type="match status" value="2"/>
</dbReference>
<protein>
    <recommendedName>
        <fullName evidence="6">N-acetylmuramoyl-L-alanine amidase</fullName>
    </recommendedName>
</protein>
<sequence length="364" mass="38560">MSNPAHNPFGRRAFLLGGLTVTAAGALGLADPLLAGAAESAAPPIHGTGAWGARAASGGISVLNSRPVKIIVHHTATANVTDYSLARAFALSRSIQNYHMDSNGWIDTGQHFTNSRGGHITEGRHRSLAALNGGTQHVVSAHTSGQNNVALGIENEGLYTSVGPTTAQWNSLVQLCKYMCAQYRIPASQIFGHRDFNNTACPGNVLYGRLPELRRAVAAAMGSREKIVDPVTWPLLQPGDRGEKVLAAQRLLHHAGERGVPLDGVFDQRTDEAARRLEVRIGVAETGLVGAESWPALVPAALRKGDRGDAVHAAQLLLVAAGLRSPADGEFTEATQSAVKDLQAAQRIPATGVIDLLTWQYLLR</sequence>
<dbReference type="SMART" id="SM00701">
    <property type="entry name" value="PGRP"/>
    <property type="match status" value="1"/>
</dbReference>
<dbReference type="InterPro" id="IPR002477">
    <property type="entry name" value="Peptidoglycan-bd-like"/>
</dbReference>
<dbReference type="InterPro" id="IPR036365">
    <property type="entry name" value="PGBD-like_sf"/>
</dbReference>
<name>A0A7W7CI34_9PSEU</name>
<dbReference type="AlphaFoldDB" id="A0A7W7CI34"/>
<dbReference type="CDD" id="cd06583">
    <property type="entry name" value="PGRP"/>
    <property type="match status" value="1"/>
</dbReference>
<dbReference type="PANTHER" id="PTHR11022:SF41">
    <property type="entry name" value="PEPTIDOGLYCAN-RECOGNITION PROTEIN LC-RELATED"/>
    <property type="match status" value="1"/>
</dbReference>
<keyword evidence="5" id="KW-1185">Reference proteome</keyword>
<dbReference type="Pfam" id="PF01471">
    <property type="entry name" value="PG_binding_1"/>
    <property type="match status" value="1"/>
</dbReference>
<dbReference type="InterPro" id="IPR002502">
    <property type="entry name" value="Amidase_domain"/>
</dbReference>
<accession>A0A7W7CI34</accession>
<comment type="caution">
    <text evidence="4">The sequence shown here is derived from an EMBL/GenBank/DDBJ whole genome shotgun (WGS) entry which is preliminary data.</text>
</comment>
<evidence type="ECO:0000259" key="3">
    <source>
        <dbReference type="SMART" id="SM00701"/>
    </source>
</evidence>
<dbReference type="PROSITE" id="PS51318">
    <property type="entry name" value="TAT"/>
    <property type="match status" value="1"/>
</dbReference>
<dbReference type="InterPro" id="IPR015510">
    <property type="entry name" value="PGRP"/>
</dbReference>
<dbReference type="Gene3D" id="1.10.101.10">
    <property type="entry name" value="PGBD-like superfamily/PGBD"/>
    <property type="match status" value="2"/>
</dbReference>
<dbReference type="GO" id="GO:0008270">
    <property type="term" value="F:zinc ion binding"/>
    <property type="evidence" value="ECO:0007669"/>
    <property type="project" value="InterPro"/>
</dbReference>
<organism evidence="4 5">
    <name type="scientific">Crossiella cryophila</name>
    <dbReference type="NCBI Taxonomy" id="43355"/>
    <lineage>
        <taxon>Bacteria</taxon>
        <taxon>Bacillati</taxon>
        <taxon>Actinomycetota</taxon>
        <taxon>Actinomycetes</taxon>
        <taxon>Pseudonocardiales</taxon>
        <taxon>Pseudonocardiaceae</taxon>
        <taxon>Crossiella</taxon>
    </lineage>
</organism>